<organism evidence="1 2">
    <name type="scientific">Racocetra fulgida</name>
    <dbReference type="NCBI Taxonomy" id="60492"/>
    <lineage>
        <taxon>Eukaryota</taxon>
        <taxon>Fungi</taxon>
        <taxon>Fungi incertae sedis</taxon>
        <taxon>Mucoromycota</taxon>
        <taxon>Glomeromycotina</taxon>
        <taxon>Glomeromycetes</taxon>
        <taxon>Diversisporales</taxon>
        <taxon>Gigasporaceae</taxon>
        <taxon>Racocetra</taxon>
    </lineage>
</organism>
<dbReference type="Pfam" id="PF10238">
    <property type="entry name" value="Eapp_C"/>
    <property type="match status" value="1"/>
</dbReference>
<gene>
    <name evidence="1" type="ORF">RFULGI_LOCUS6059</name>
</gene>
<protein>
    <submittedName>
        <fullName evidence="1">1520_t:CDS:1</fullName>
    </submittedName>
</protein>
<dbReference type="PANTHER" id="PTHR15967:SF0">
    <property type="entry name" value="E2F-ASSOCIATED PHOSPHOPROTEIN"/>
    <property type="match status" value="1"/>
</dbReference>
<accession>A0A9N9G9G8</accession>
<dbReference type="OrthoDB" id="122464at2759"/>
<dbReference type="Proteomes" id="UP000789396">
    <property type="component" value="Unassembled WGS sequence"/>
</dbReference>
<sequence>MSFIPEEFETNESDDELYYEDLYFDSDLDNETGEVDKEQSNSTEATYSIKKQKLRKKLTEDELFYDPKMDDDDELWMKKKLAQYDTETTDQTTKEITNQTTKETINQVAAKETDAILSCPMCFTVLSYHTQK</sequence>
<dbReference type="GO" id="GO:0005634">
    <property type="term" value="C:nucleus"/>
    <property type="evidence" value="ECO:0007669"/>
    <property type="project" value="TreeGrafter"/>
</dbReference>
<evidence type="ECO:0000313" key="1">
    <source>
        <dbReference type="EMBL" id="CAG8586415.1"/>
    </source>
</evidence>
<dbReference type="AlphaFoldDB" id="A0A9N9G9G8"/>
<dbReference type="InterPro" id="IPR019370">
    <property type="entry name" value="E2F-assoc_phosphoprotein"/>
</dbReference>
<dbReference type="EMBL" id="CAJVPZ010007452">
    <property type="protein sequence ID" value="CAG8586415.1"/>
    <property type="molecule type" value="Genomic_DNA"/>
</dbReference>
<reference evidence="1" key="1">
    <citation type="submission" date="2021-06" db="EMBL/GenBank/DDBJ databases">
        <authorList>
            <person name="Kallberg Y."/>
            <person name="Tangrot J."/>
            <person name="Rosling A."/>
        </authorList>
    </citation>
    <scope>NUCLEOTIDE SEQUENCE</scope>
    <source>
        <strain evidence="1">IN212</strain>
    </source>
</reference>
<keyword evidence="2" id="KW-1185">Reference proteome</keyword>
<proteinExistence type="predicted"/>
<evidence type="ECO:0000313" key="2">
    <source>
        <dbReference type="Proteomes" id="UP000789396"/>
    </source>
</evidence>
<name>A0A9N9G9G8_9GLOM</name>
<comment type="caution">
    <text evidence="1">The sequence shown here is derived from an EMBL/GenBank/DDBJ whole genome shotgun (WGS) entry which is preliminary data.</text>
</comment>
<dbReference type="PANTHER" id="PTHR15967">
    <property type="entry name" value="E2F-ASSOCIATED PHOSPHOPROTEIN"/>
    <property type="match status" value="1"/>
</dbReference>